<evidence type="ECO:0000313" key="2">
    <source>
        <dbReference type="WBParaSite" id="L893_g2551.t2"/>
    </source>
</evidence>
<proteinExistence type="predicted"/>
<dbReference type="Proteomes" id="UP000095287">
    <property type="component" value="Unplaced"/>
</dbReference>
<organism evidence="1 2">
    <name type="scientific">Steinernema glaseri</name>
    <dbReference type="NCBI Taxonomy" id="37863"/>
    <lineage>
        <taxon>Eukaryota</taxon>
        <taxon>Metazoa</taxon>
        <taxon>Ecdysozoa</taxon>
        <taxon>Nematoda</taxon>
        <taxon>Chromadorea</taxon>
        <taxon>Rhabditida</taxon>
        <taxon>Tylenchina</taxon>
        <taxon>Panagrolaimomorpha</taxon>
        <taxon>Strongyloidoidea</taxon>
        <taxon>Steinernematidae</taxon>
        <taxon>Steinernema</taxon>
    </lineage>
</organism>
<evidence type="ECO:0000313" key="1">
    <source>
        <dbReference type="Proteomes" id="UP000095287"/>
    </source>
</evidence>
<sequence length="117" mass="13517">MTPLALLMFQHVYYTFTLLVRSATRRDQRDLGTSRDLQMERVGTSTSRLSFFMVIANRVRAILPEALRKDLLRRSRKDGARTDAKTDNAVHDVLSLFSFTVRPRLYMYKNSASVEDA</sequence>
<name>A0A1I7ZEZ7_9BILA</name>
<keyword evidence="1" id="KW-1185">Reference proteome</keyword>
<accession>A0A1I7ZEZ7</accession>
<dbReference type="AlphaFoldDB" id="A0A1I7ZEZ7"/>
<dbReference type="WBParaSite" id="L893_g2551.t2">
    <property type="protein sequence ID" value="L893_g2551.t2"/>
    <property type="gene ID" value="L893_g2551"/>
</dbReference>
<reference evidence="2" key="1">
    <citation type="submission" date="2016-11" db="UniProtKB">
        <authorList>
            <consortium name="WormBaseParasite"/>
        </authorList>
    </citation>
    <scope>IDENTIFICATION</scope>
</reference>
<protein>
    <submittedName>
        <fullName evidence="2">Metalloendopeptidase</fullName>
    </submittedName>
</protein>